<accession>X8DPH6</accession>
<comment type="caution">
    <text evidence="2">The sequence shown here is derived from an EMBL/GenBank/DDBJ whole genome shotgun (WGS) entry which is preliminary data.</text>
</comment>
<evidence type="ECO:0000313" key="2">
    <source>
        <dbReference type="EMBL" id="EUA69966.1"/>
    </source>
</evidence>
<feature type="compositionally biased region" description="Basic and acidic residues" evidence="1">
    <location>
        <begin position="140"/>
        <end position="152"/>
    </location>
</feature>
<feature type="compositionally biased region" description="Basic residues" evidence="1">
    <location>
        <begin position="422"/>
        <end position="433"/>
    </location>
</feature>
<feature type="compositionally biased region" description="Basic and acidic residues" evidence="1">
    <location>
        <begin position="161"/>
        <end position="183"/>
    </location>
</feature>
<dbReference type="PATRIC" id="fig|1299321.3.peg.3055"/>
<dbReference type="EMBL" id="JAOJ01000002">
    <property type="protein sequence ID" value="EUA69966.1"/>
    <property type="molecule type" value="Genomic_DNA"/>
</dbReference>
<organism evidence="2 3">
    <name type="scientific">Mycobacteroides abscessus subsp. bolletii 1513</name>
    <dbReference type="NCBI Taxonomy" id="1299321"/>
    <lineage>
        <taxon>Bacteria</taxon>
        <taxon>Bacillati</taxon>
        <taxon>Actinomycetota</taxon>
        <taxon>Actinomycetes</taxon>
        <taxon>Mycobacteriales</taxon>
        <taxon>Mycobacteriaceae</taxon>
        <taxon>Mycobacteroides</taxon>
        <taxon>Mycobacteroides abscessus</taxon>
    </lineage>
</organism>
<sequence length="712" mass="73984">MPQTTDSGFDMSFLDSGETAGVLSDIASATDTWNTQLGAHIDELAQLSDSETISAAINQLGRAREGLSAGGYALAASSAALAAQKSADDHWRRAPQDDELEEARRAVTEASKELSAAADSQAAIAAEAKLKAAIEHSRDLNERRRQADKDFVDASGKIQGRLREFNPDEGKNKKQKDKKDNENGRAVPGKKPELKADASPAPSNHRAPATPGAPVAAPSSPGAPSGSTSSGSPASDAALTALLQRTGQLPPAQPAQQQPPQQQPQTAPAAAAGPSSAPSPVSNPKSKVEGAINADDIPGITAAPVPMAMGPAAGPAPAAAASPAPAPATSGNSAADLSTDSNVSGRPDSQRGAFNQPHTSASGATGTATGAGTGTSTSLNQKGMQAAGMPATGMPMAGMPMAPGRGQPWRNRQAGASAPGQRRLRRGRCTRRHDRAEPPRLHRKGLAGQHTRLNCCAGGISLQVLGLQPEHPGGLISPSPGSNWSVRVGVENRTETPQRLLLLAGLLIPAVRNLFGDHGLRSELPPEQAVAHRVVEPHIAAKAGASEEGDAVPLAVGQQAVRYVPGGAVEPENTTGVRERLASGRLRHIVKFVILRPVRHECHQLCGHTSEHFELCGVVAIVEVQDALVLIGQQENLAVVSEEPARRLSTAVVPRVPRAARDLDRIDVIPLVNDRRPATHLVDRCLLQILPCAHAPNPVTGQQMQHSSTDST</sequence>
<gene>
    <name evidence="2" type="ORF">I540_3184</name>
</gene>
<feature type="compositionally biased region" description="Low complexity" evidence="1">
    <location>
        <begin position="302"/>
        <end position="335"/>
    </location>
</feature>
<dbReference type="AlphaFoldDB" id="X8DPH6"/>
<feature type="compositionally biased region" description="Low complexity" evidence="1">
    <location>
        <begin position="207"/>
        <end position="238"/>
    </location>
</feature>
<evidence type="ECO:0000256" key="1">
    <source>
        <dbReference type="SAM" id="MobiDB-lite"/>
    </source>
</evidence>
<feature type="compositionally biased region" description="Low complexity" evidence="1">
    <location>
        <begin position="359"/>
        <end position="408"/>
    </location>
</feature>
<proteinExistence type="predicted"/>
<feature type="compositionally biased region" description="Low complexity" evidence="1">
    <location>
        <begin position="254"/>
        <end position="280"/>
    </location>
</feature>
<reference evidence="2 3" key="1">
    <citation type="submission" date="2013-12" db="EMBL/GenBank/DDBJ databases">
        <authorList>
            <person name="Zelazny A."/>
            <person name="Olivier K."/>
            <person name="Holland S."/>
            <person name="Lenaerts A."/>
            <person name="Ordway D."/>
            <person name="DeGroote M.A."/>
            <person name="Parker T."/>
            <person name="Sizemore C."/>
            <person name="Tallon L.J."/>
            <person name="Sadzewicz L.K."/>
            <person name="Sengamalay N."/>
            <person name="Fraser C.M."/>
            <person name="Hine E."/>
            <person name="Shefchek K.A."/>
            <person name="Das S.P."/>
            <person name="Tettelin H."/>
        </authorList>
    </citation>
    <scope>NUCLEOTIDE SEQUENCE [LARGE SCALE GENOMIC DNA]</scope>
    <source>
        <strain evidence="2 3">1513</strain>
    </source>
</reference>
<protein>
    <submittedName>
        <fullName evidence="2">Uncharacterized protein</fullName>
    </submittedName>
</protein>
<dbReference type="Proteomes" id="UP000023351">
    <property type="component" value="Unassembled WGS sequence"/>
</dbReference>
<name>X8DPH6_9MYCO</name>
<evidence type="ECO:0000313" key="3">
    <source>
        <dbReference type="Proteomes" id="UP000023351"/>
    </source>
</evidence>
<feature type="region of interest" description="Disordered" evidence="1">
    <location>
        <begin position="140"/>
        <end position="446"/>
    </location>
</feature>